<gene>
    <name evidence="5" type="ORF">ECB94_06715</name>
</gene>
<evidence type="ECO:0000259" key="4">
    <source>
        <dbReference type="PROSITE" id="PS51755"/>
    </source>
</evidence>
<dbReference type="InterPro" id="IPR016032">
    <property type="entry name" value="Sig_transdc_resp-reg_C-effctor"/>
</dbReference>
<organism evidence="5 6">
    <name type="scientific">Vibrio mediterranei</name>
    <dbReference type="NCBI Taxonomy" id="689"/>
    <lineage>
        <taxon>Bacteria</taxon>
        <taxon>Pseudomonadati</taxon>
        <taxon>Pseudomonadota</taxon>
        <taxon>Gammaproteobacteria</taxon>
        <taxon>Vibrionales</taxon>
        <taxon>Vibrionaceae</taxon>
        <taxon>Vibrio</taxon>
    </lineage>
</organism>
<sequence>MTNILDQALKLKCDINIGELCYNPYQKVLKNSSDEVITIDQRSLEVLEILLSNVGTPIDSETMLCKIWKNQFISKNVVTNRVCFLRGIVRENDTNIDARELLKTYPKKGYYLSPNYVELCLEKPMTDIDIGDDSSVRSININYLALLSAIIILFVFILLI</sequence>
<keyword evidence="3" id="KW-0472">Membrane</keyword>
<dbReference type="RefSeq" id="WP_124940274.1">
    <property type="nucleotide sequence ID" value="NZ_CP033577.1"/>
</dbReference>
<dbReference type="InterPro" id="IPR036388">
    <property type="entry name" value="WH-like_DNA-bd_sf"/>
</dbReference>
<keyword evidence="3" id="KW-0812">Transmembrane</keyword>
<keyword evidence="1 2" id="KW-0238">DNA-binding</keyword>
<dbReference type="SUPFAM" id="SSF46894">
    <property type="entry name" value="C-terminal effector domain of the bipartite response regulators"/>
    <property type="match status" value="1"/>
</dbReference>
<dbReference type="GO" id="GO:0000160">
    <property type="term" value="P:phosphorelay signal transduction system"/>
    <property type="evidence" value="ECO:0007669"/>
    <property type="project" value="InterPro"/>
</dbReference>
<feature type="domain" description="OmpR/PhoB-type" evidence="4">
    <location>
        <begin position="12"/>
        <end position="114"/>
    </location>
</feature>
<protein>
    <recommendedName>
        <fullName evidence="4">OmpR/PhoB-type domain-containing protein</fullName>
    </recommendedName>
</protein>
<evidence type="ECO:0000256" key="1">
    <source>
        <dbReference type="ARBA" id="ARBA00023125"/>
    </source>
</evidence>
<feature type="transmembrane region" description="Helical" evidence="3">
    <location>
        <begin position="141"/>
        <end position="159"/>
    </location>
</feature>
<evidence type="ECO:0000256" key="3">
    <source>
        <dbReference type="SAM" id="Phobius"/>
    </source>
</evidence>
<dbReference type="GO" id="GO:0006355">
    <property type="term" value="P:regulation of DNA-templated transcription"/>
    <property type="evidence" value="ECO:0007669"/>
    <property type="project" value="InterPro"/>
</dbReference>
<proteinExistence type="predicted"/>
<keyword evidence="3" id="KW-1133">Transmembrane helix</keyword>
<dbReference type="Proteomes" id="UP000279760">
    <property type="component" value="Chromosome 1"/>
</dbReference>
<dbReference type="EMBL" id="CP033577">
    <property type="protein sequence ID" value="AYV21022.1"/>
    <property type="molecule type" value="Genomic_DNA"/>
</dbReference>
<name>A0A3G4VBT2_9VIBR</name>
<feature type="DNA-binding region" description="OmpR/PhoB-type" evidence="2">
    <location>
        <begin position="12"/>
        <end position="114"/>
    </location>
</feature>
<dbReference type="GO" id="GO:0003677">
    <property type="term" value="F:DNA binding"/>
    <property type="evidence" value="ECO:0007669"/>
    <property type="project" value="UniProtKB-UniRule"/>
</dbReference>
<evidence type="ECO:0000313" key="6">
    <source>
        <dbReference type="Proteomes" id="UP000279760"/>
    </source>
</evidence>
<reference evidence="5 6" key="1">
    <citation type="submission" date="2018-11" db="EMBL/GenBank/DDBJ databases">
        <title>Complete Genome Sequence of Vbrio mediterranei 117-T6: a Potential Pathogen Bacteria Isolated from the Conchocelis of Pyropia.</title>
        <authorList>
            <person name="Liu Q."/>
        </authorList>
    </citation>
    <scope>NUCLEOTIDE SEQUENCE [LARGE SCALE GENOMIC DNA]</scope>
    <source>
        <strain evidence="5 6">117-T6</strain>
    </source>
</reference>
<dbReference type="AlphaFoldDB" id="A0A3G4VBT2"/>
<evidence type="ECO:0000256" key="2">
    <source>
        <dbReference type="PROSITE-ProRule" id="PRU01091"/>
    </source>
</evidence>
<accession>A0A3G4VBT2</accession>
<dbReference type="Gene3D" id="1.10.10.10">
    <property type="entry name" value="Winged helix-like DNA-binding domain superfamily/Winged helix DNA-binding domain"/>
    <property type="match status" value="1"/>
</dbReference>
<dbReference type="PROSITE" id="PS51755">
    <property type="entry name" value="OMPR_PHOB"/>
    <property type="match status" value="1"/>
</dbReference>
<dbReference type="Pfam" id="PF00486">
    <property type="entry name" value="Trans_reg_C"/>
    <property type="match status" value="1"/>
</dbReference>
<dbReference type="InterPro" id="IPR001867">
    <property type="entry name" value="OmpR/PhoB-type_DNA-bd"/>
</dbReference>
<evidence type="ECO:0000313" key="5">
    <source>
        <dbReference type="EMBL" id="AYV21022.1"/>
    </source>
</evidence>